<evidence type="ECO:0000256" key="1">
    <source>
        <dbReference type="ARBA" id="ARBA00005901"/>
    </source>
</evidence>
<comment type="similarity">
    <text evidence="1">Belongs to the V-ATPase E subunit family.</text>
</comment>
<evidence type="ECO:0000313" key="5">
    <source>
        <dbReference type="EMBL" id="MCB7388257.1"/>
    </source>
</evidence>
<name>A0ABS8DIP1_9FIRM</name>
<dbReference type="RefSeq" id="WP_066738454.1">
    <property type="nucleotide sequence ID" value="NZ_JAJCIQ010000009.1"/>
</dbReference>
<evidence type="ECO:0000256" key="2">
    <source>
        <dbReference type="ARBA" id="ARBA00022448"/>
    </source>
</evidence>
<keyword evidence="6" id="KW-1185">Reference proteome</keyword>
<comment type="caution">
    <text evidence="5">The sequence shown here is derived from an EMBL/GenBank/DDBJ whole genome shotgun (WGS) entry which is preliminary data.</text>
</comment>
<organism evidence="5 6">
    <name type="scientific">Bariatricus massiliensis</name>
    <dbReference type="NCBI Taxonomy" id="1745713"/>
    <lineage>
        <taxon>Bacteria</taxon>
        <taxon>Bacillati</taxon>
        <taxon>Bacillota</taxon>
        <taxon>Clostridia</taxon>
        <taxon>Lachnospirales</taxon>
        <taxon>Lachnospiraceae</taxon>
        <taxon>Bariatricus</taxon>
    </lineage>
</organism>
<keyword evidence="2" id="KW-0813">Transport</keyword>
<dbReference type="EMBL" id="JAJCIS010000009">
    <property type="protein sequence ID" value="MCB7388257.1"/>
    <property type="molecule type" value="Genomic_DNA"/>
</dbReference>
<evidence type="ECO:0000256" key="3">
    <source>
        <dbReference type="ARBA" id="ARBA00023065"/>
    </source>
</evidence>
<evidence type="ECO:0000313" key="6">
    <source>
        <dbReference type="Proteomes" id="UP001299546"/>
    </source>
</evidence>
<dbReference type="Pfam" id="PF01991">
    <property type="entry name" value="vATP-synt_E"/>
    <property type="match status" value="1"/>
</dbReference>
<sequence>MTLDEKITHLQETVMTEARAEGNAIIENHRKTLESLFEKHKEEAERQSEIRIQSETTNARRQLNQAAAKAQTELKRAMGKCQSELKVKLFEEVKELLIDYTKTEEYLDYLSKLITQAAVFAEGKGLTLYITPSDEDKIEELEDRTGMHLTVSGYDFMGGLRAVIQDRNVLIDHSFQTALESEYQKFRFGAGGVGIA</sequence>
<protein>
    <submittedName>
        <fullName evidence="5">V-type ATP synthase subunit E</fullName>
    </submittedName>
</protein>
<gene>
    <name evidence="5" type="ORF">LIZ65_13275</name>
</gene>
<accession>A0ABS8DIP1</accession>
<dbReference type="SUPFAM" id="SSF160527">
    <property type="entry name" value="V-type ATPase subunit E-like"/>
    <property type="match status" value="1"/>
</dbReference>
<feature type="coiled-coil region" evidence="4">
    <location>
        <begin position="26"/>
        <end position="80"/>
    </location>
</feature>
<evidence type="ECO:0000256" key="4">
    <source>
        <dbReference type="SAM" id="Coils"/>
    </source>
</evidence>
<reference evidence="5 6" key="1">
    <citation type="submission" date="2021-10" db="EMBL/GenBank/DDBJ databases">
        <title>Collection of gut derived symbiotic bacterial strains cultured from healthy donors.</title>
        <authorList>
            <person name="Lin H."/>
            <person name="Littmann E."/>
            <person name="Kohout C."/>
            <person name="Pamer E.G."/>
        </authorList>
    </citation>
    <scope>NUCLEOTIDE SEQUENCE [LARGE SCALE GENOMIC DNA]</scope>
    <source>
        <strain evidence="5 6">DFI.1.165</strain>
    </source>
</reference>
<dbReference type="InterPro" id="IPR038495">
    <property type="entry name" value="ATPase_E_C"/>
</dbReference>
<dbReference type="Gene3D" id="3.30.2320.30">
    <property type="entry name" value="ATP synthase, E subunit, C-terminal"/>
    <property type="match status" value="1"/>
</dbReference>
<dbReference type="Proteomes" id="UP001299546">
    <property type="component" value="Unassembled WGS sequence"/>
</dbReference>
<dbReference type="InterPro" id="IPR002842">
    <property type="entry name" value="ATPase_V1_Esu"/>
</dbReference>
<keyword evidence="3" id="KW-0406">Ion transport</keyword>
<proteinExistence type="inferred from homology"/>
<keyword evidence="4" id="KW-0175">Coiled coil</keyword>